<reference evidence="2 3" key="1">
    <citation type="submission" date="2019-02" db="EMBL/GenBank/DDBJ databases">
        <title>Deep-cultivation of Planctomycetes and their phenomic and genomic characterization uncovers novel biology.</title>
        <authorList>
            <person name="Wiegand S."/>
            <person name="Jogler M."/>
            <person name="Boedeker C."/>
            <person name="Pinto D."/>
            <person name="Vollmers J."/>
            <person name="Rivas-Marin E."/>
            <person name="Kohn T."/>
            <person name="Peeters S.H."/>
            <person name="Heuer A."/>
            <person name="Rast P."/>
            <person name="Oberbeckmann S."/>
            <person name="Bunk B."/>
            <person name="Jeske O."/>
            <person name="Meyerdierks A."/>
            <person name="Storesund J.E."/>
            <person name="Kallscheuer N."/>
            <person name="Luecker S."/>
            <person name="Lage O.M."/>
            <person name="Pohl T."/>
            <person name="Merkel B.J."/>
            <person name="Hornburger P."/>
            <person name="Mueller R.-W."/>
            <person name="Bruemmer F."/>
            <person name="Labrenz M."/>
            <person name="Spormann A.M."/>
            <person name="Op den Camp H."/>
            <person name="Overmann J."/>
            <person name="Amann R."/>
            <person name="Jetten M.S.M."/>
            <person name="Mascher T."/>
            <person name="Medema M.H."/>
            <person name="Devos D.P."/>
            <person name="Kaster A.-K."/>
            <person name="Ovreas L."/>
            <person name="Rohde M."/>
            <person name="Galperin M.Y."/>
            <person name="Jogler C."/>
        </authorList>
    </citation>
    <scope>NUCLEOTIDE SEQUENCE [LARGE SCALE GENOMIC DNA]</scope>
    <source>
        <strain evidence="2 3">ETA_A8</strain>
    </source>
</reference>
<dbReference type="SUPFAM" id="SSF46955">
    <property type="entry name" value="Putative DNA-binding domain"/>
    <property type="match status" value="1"/>
</dbReference>
<dbReference type="OrthoDB" id="287709at2"/>
<dbReference type="AlphaFoldDB" id="A0A517YJ87"/>
<keyword evidence="3" id="KW-1185">Reference proteome</keyword>
<organism evidence="2 3">
    <name type="scientific">Anatilimnocola aggregata</name>
    <dbReference type="NCBI Taxonomy" id="2528021"/>
    <lineage>
        <taxon>Bacteria</taxon>
        <taxon>Pseudomonadati</taxon>
        <taxon>Planctomycetota</taxon>
        <taxon>Planctomycetia</taxon>
        <taxon>Pirellulales</taxon>
        <taxon>Pirellulaceae</taxon>
        <taxon>Anatilimnocola</taxon>
    </lineage>
</organism>
<dbReference type="KEGG" id="aagg:ETAA8_54120"/>
<dbReference type="InterPro" id="IPR041657">
    <property type="entry name" value="HTH_17"/>
</dbReference>
<protein>
    <submittedName>
        <fullName evidence="2">Helix-turn-helix domain protein</fullName>
    </submittedName>
</protein>
<proteinExistence type="predicted"/>
<accession>A0A517YJ87</accession>
<dbReference type="InterPro" id="IPR009061">
    <property type="entry name" value="DNA-bd_dom_put_sf"/>
</dbReference>
<name>A0A517YJ87_9BACT</name>
<dbReference type="EMBL" id="CP036274">
    <property type="protein sequence ID" value="QDU30293.1"/>
    <property type="molecule type" value="Genomic_DNA"/>
</dbReference>
<evidence type="ECO:0000259" key="1">
    <source>
        <dbReference type="Pfam" id="PF12728"/>
    </source>
</evidence>
<dbReference type="Pfam" id="PF12728">
    <property type="entry name" value="HTH_17"/>
    <property type="match status" value="1"/>
</dbReference>
<feature type="domain" description="Helix-turn-helix" evidence="1">
    <location>
        <begin position="16"/>
        <end position="69"/>
    </location>
</feature>
<evidence type="ECO:0000313" key="3">
    <source>
        <dbReference type="Proteomes" id="UP000315017"/>
    </source>
</evidence>
<dbReference type="RefSeq" id="WP_145095512.1">
    <property type="nucleotide sequence ID" value="NZ_CP036274.1"/>
</dbReference>
<gene>
    <name evidence="2" type="ORF">ETAA8_54120</name>
</gene>
<sequence>MLGAILAEVTAVPRHFTVAQAAELLSVTADRITDWIAAGELTAINIGIKANGGRPTWRISEVELQRFLQCRQSTPVPKVQTKRRTTFDCVPHYFRNK</sequence>
<dbReference type="Proteomes" id="UP000315017">
    <property type="component" value="Chromosome"/>
</dbReference>
<evidence type="ECO:0000313" key="2">
    <source>
        <dbReference type="EMBL" id="QDU30293.1"/>
    </source>
</evidence>